<proteinExistence type="predicted"/>
<reference evidence="1" key="1">
    <citation type="submission" date="2018-06" db="EMBL/GenBank/DDBJ databases">
        <authorList>
            <person name="Zhirakovskaya E."/>
        </authorList>
    </citation>
    <scope>NUCLEOTIDE SEQUENCE</scope>
</reference>
<dbReference type="AlphaFoldDB" id="A0A3B0ZKF2"/>
<evidence type="ECO:0000313" key="1">
    <source>
        <dbReference type="EMBL" id="VAW87777.1"/>
    </source>
</evidence>
<dbReference type="EMBL" id="UOFQ01000076">
    <property type="protein sequence ID" value="VAW87777.1"/>
    <property type="molecule type" value="Genomic_DNA"/>
</dbReference>
<name>A0A3B0ZKF2_9ZZZZ</name>
<sequence length="57" mass="6346">MANIPLFFVRKLVNSALWCAPLGINGAFCLNQENISAFFFRAGIVQRSLLVFISVNL</sequence>
<organism evidence="1">
    <name type="scientific">hydrothermal vent metagenome</name>
    <dbReference type="NCBI Taxonomy" id="652676"/>
    <lineage>
        <taxon>unclassified sequences</taxon>
        <taxon>metagenomes</taxon>
        <taxon>ecological metagenomes</taxon>
    </lineage>
</organism>
<protein>
    <submittedName>
        <fullName evidence="1">Uncharacterized protein</fullName>
    </submittedName>
</protein>
<gene>
    <name evidence="1" type="ORF">MNBD_GAMMA17-844</name>
</gene>
<accession>A0A3B0ZKF2</accession>